<dbReference type="SMART" id="SM00129">
    <property type="entry name" value="KISc"/>
    <property type="match status" value="1"/>
</dbReference>
<dbReference type="Gene3D" id="3.40.850.10">
    <property type="entry name" value="Kinesin motor domain"/>
    <property type="match status" value="1"/>
</dbReference>
<keyword evidence="5" id="KW-1185">Reference proteome</keyword>
<evidence type="ECO:0000313" key="4">
    <source>
        <dbReference type="EMBL" id="TXG70080.1"/>
    </source>
</evidence>
<dbReference type="GO" id="GO:0005874">
    <property type="term" value="C:microtubule"/>
    <property type="evidence" value="ECO:0007669"/>
    <property type="project" value="TreeGrafter"/>
</dbReference>
<comment type="caution">
    <text evidence="4">The sequence shown here is derived from an EMBL/GenBank/DDBJ whole genome shotgun (WGS) entry which is preliminary data.</text>
</comment>
<keyword evidence="1" id="KW-0505">Motor protein</keyword>
<feature type="region of interest" description="Disordered" evidence="2">
    <location>
        <begin position="1"/>
        <end position="33"/>
    </location>
</feature>
<dbReference type="InterPro" id="IPR001752">
    <property type="entry name" value="Kinesin_motor_dom"/>
</dbReference>
<evidence type="ECO:0000259" key="3">
    <source>
        <dbReference type="SMART" id="SM00129"/>
    </source>
</evidence>
<dbReference type="GO" id="GO:0016887">
    <property type="term" value="F:ATP hydrolysis activity"/>
    <property type="evidence" value="ECO:0007669"/>
    <property type="project" value="TreeGrafter"/>
</dbReference>
<dbReference type="PANTHER" id="PTHR24115">
    <property type="entry name" value="KINESIN-RELATED"/>
    <property type="match status" value="1"/>
</dbReference>
<dbReference type="InterPro" id="IPR027640">
    <property type="entry name" value="Kinesin-like_fam"/>
</dbReference>
<dbReference type="GO" id="GO:0005871">
    <property type="term" value="C:kinesin complex"/>
    <property type="evidence" value="ECO:0007669"/>
    <property type="project" value="TreeGrafter"/>
</dbReference>
<sequence length="226" mass="25326">MRHRLNFSLKKNTTSQASVNPNSTTKETPPQDHPIEVVGRIQNFPNTKEKPISVLQINLDKRTIQVRADVGYRDFSLDGVSLSKEVDIESFYKKFIESRIKVVKLGEKDILGDDNSDNEDRVGFGTFVQVTILEIYNEEIYDLLSSNGGTGTGFGIGWPKGSASKARVEVMGKKAKNAIFISGIEVGKIYKEVQKVEKRRIVKSTQCNERSSRSHYMIILDVPTVG</sequence>
<evidence type="ECO:0000313" key="5">
    <source>
        <dbReference type="Proteomes" id="UP000323000"/>
    </source>
</evidence>
<protein>
    <recommendedName>
        <fullName evidence="3">Kinesin motor domain-containing protein</fullName>
    </recommendedName>
</protein>
<accession>A0A5C7ILQ7</accession>
<dbReference type="Pfam" id="PF00225">
    <property type="entry name" value="Kinesin"/>
    <property type="match status" value="1"/>
</dbReference>
<dbReference type="PANTHER" id="PTHR24115:SF1019">
    <property type="entry name" value="KINESIN-LIKE PROTEIN KLP2"/>
    <property type="match status" value="1"/>
</dbReference>
<dbReference type="GO" id="GO:0005524">
    <property type="term" value="F:ATP binding"/>
    <property type="evidence" value="ECO:0007669"/>
    <property type="project" value="InterPro"/>
</dbReference>
<feature type="compositionally biased region" description="Polar residues" evidence="2">
    <location>
        <begin position="9"/>
        <end position="28"/>
    </location>
</feature>
<organism evidence="4 5">
    <name type="scientific">Acer yangbiense</name>
    <dbReference type="NCBI Taxonomy" id="1000413"/>
    <lineage>
        <taxon>Eukaryota</taxon>
        <taxon>Viridiplantae</taxon>
        <taxon>Streptophyta</taxon>
        <taxon>Embryophyta</taxon>
        <taxon>Tracheophyta</taxon>
        <taxon>Spermatophyta</taxon>
        <taxon>Magnoliopsida</taxon>
        <taxon>eudicotyledons</taxon>
        <taxon>Gunneridae</taxon>
        <taxon>Pentapetalae</taxon>
        <taxon>rosids</taxon>
        <taxon>malvids</taxon>
        <taxon>Sapindales</taxon>
        <taxon>Sapindaceae</taxon>
        <taxon>Hippocastanoideae</taxon>
        <taxon>Acereae</taxon>
        <taxon>Acer</taxon>
    </lineage>
</organism>
<dbReference type="AlphaFoldDB" id="A0A5C7ILQ7"/>
<dbReference type="Proteomes" id="UP000323000">
    <property type="component" value="Chromosome 2"/>
</dbReference>
<dbReference type="SUPFAM" id="SSF52540">
    <property type="entry name" value="P-loop containing nucleoside triphosphate hydrolases"/>
    <property type="match status" value="1"/>
</dbReference>
<dbReference type="InterPro" id="IPR027417">
    <property type="entry name" value="P-loop_NTPase"/>
</dbReference>
<evidence type="ECO:0000256" key="2">
    <source>
        <dbReference type="SAM" id="MobiDB-lite"/>
    </source>
</evidence>
<feature type="domain" description="Kinesin motor" evidence="3">
    <location>
        <begin position="32"/>
        <end position="224"/>
    </location>
</feature>
<dbReference type="GO" id="GO:0003777">
    <property type="term" value="F:microtubule motor activity"/>
    <property type="evidence" value="ECO:0007669"/>
    <property type="project" value="InterPro"/>
</dbReference>
<proteinExistence type="predicted"/>
<dbReference type="OrthoDB" id="1721224at2759"/>
<dbReference type="EMBL" id="VAHF01000002">
    <property type="protein sequence ID" value="TXG70080.1"/>
    <property type="molecule type" value="Genomic_DNA"/>
</dbReference>
<reference evidence="5" key="1">
    <citation type="journal article" date="2019" name="Gigascience">
        <title>De novo genome assembly of the endangered Acer yangbiense, a plant species with extremely small populations endemic to Yunnan Province, China.</title>
        <authorList>
            <person name="Yang J."/>
            <person name="Wariss H.M."/>
            <person name="Tao L."/>
            <person name="Zhang R."/>
            <person name="Yun Q."/>
            <person name="Hollingsworth P."/>
            <person name="Dao Z."/>
            <person name="Luo G."/>
            <person name="Guo H."/>
            <person name="Ma Y."/>
            <person name="Sun W."/>
        </authorList>
    </citation>
    <scope>NUCLEOTIDE SEQUENCE [LARGE SCALE GENOMIC DNA]</scope>
    <source>
        <strain evidence="5">cv. Malutang</strain>
    </source>
</reference>
<evidence type="ECO:0000256" key="1">
    <source>
        <dbReference type="ARBA" id="ARBA00023175"/>
    </source>
</evidence>
<name>A0A5C7ILQ7_9ROSI</name>
<dbReference type="GO" id="GO:0007018">
    <property type="term" value="P:microtubule-based movement"/>
    <property type="evidence" value="ECO:0007669"/>
    <property type="project" value="InterPro"/>
</dbReference>
<dbReference type="InterPro" id="IPR036961">
    <property type="entry name" value="Kinesin_motor_dom_sf"/>
</dbReference>
<gene>
    <name evidence="4" type="ORF">EZV62_005015</name>
</gene>
<dbReference type="GO" id="GO:0008017">
    <property type="term" value="F:microtubule binding"/>
    <property type="evidence" value="ECO:0007669"/>
    <property type="project" value="InterPro"/>
</dbReference>